<organism evidence="2 3">
    <name type="scientific">Kibdelosporangium phytohabitans</name>
    <dbReference type="NCBI Taxonomy" id="860235"/>
    <lineage>
        <taxon>Bacteria</taxon>
        <taxon>Bacillati</taxon>
        <taxon>Actinomycetota</taxon>
        <taxon>Actinomycetes</taxon>
        <taxon>Pseudonocardiales</taxon>
        <taxon>Pseudonocardiaceae</taxon>
        <taxon>Kibdelosporangium</taxon>
    </lineage>
</organism>
<dbReference type="Proteomes" id="UP000063699">
    <property type="component" value="Chromosome"/>
</dbReference>
<evidence type="ECO:0000313" key="2">
    <source>
        <dbReference type="EMBL" id="ALG10258.1"/>
    </source>
</evidence>
<reference evidence="2 3" key="1">
    <citation type="submission" date="2015-07" db="EMBL/GenBank/DDBJ databases">
        <title>Genome sequencing of Kibdelosporangium phytohabitans.</title>
        <authorList>
            <person name="Qin S."/>
            <person name="Xing K."/>
        </authorList>
    </citation>
    <scope>NUCLEOTIDE SEQUENCE [LARGE SCALE GENOMIC DNA]</scope>
    <source>
        <strain evidence="2 3">KLBMP1111</strain>
    </source>
</reference>
<evidence type="ECO:0000259" key="1">
    <source>
        <dbReference type="PROSITE" id="PS51186"/>
    </source>
</evidence>
<dbReference type="Gene3D" id="3.40.630.30">
    <property type="match status" value="1"/>
</dbReference>
<dbReference type="KEGG" id="kphy:AOZ06_28205"/>
<dbReference type="GO" id="GO:0016747">
    <property type="term" value="F:acyltransferase activity, transferring groups other than amino-acyl groups"/>
    <property type="evidence" value="ECO:0007669"/>
    <property type="project" value="InterPro"/>
</dbReference>
<dbReference type="EMBL" id="CP012752">
    <property type="protein sequence ID" value="ALG10258.1"/>
    <property type="molecule type" value="Genomic_DNA"/>
</dbReference>
<dbReference type="PROSITE" id="PS51186">
    <property type="entry name" value="GNAT"/>
    <property type="match status" value="1"/>
</dbReference>
<dbReference type="InterPro" id="IPR000182">
    <property type="entry name" value="GNAT_dom"/>
</dbReference>
<dbReference type="SUPFAM" id="SSF55729">
    <property type="entry name" value="Acyl-CoA N-acyltransferases (Nat)"/>
    <property type="match status" value="1"/>
</dbReference>
<dbReference type="AlphaFoldDB" id="A0A0N9I2J5"/>
<dbReference type="CDD" id="cd04301">
    <property type="entry name" value="NAT_SF"/>
    <property type="match status" value="1"/>
</dbReference>
<accession>A0A0N9I2J5</accession>
<keyword evidence="2" id="KW-0808">Transferase</keyword>
<keyword evidence="3" id="KW-1185">Reference proteome</keyword>
<proteinExistence type="predicted"/>
<sequence length="157" mass="16500">MAVDPAGRNDAPVIRVAGDGDFAGLMALAAEVEDWFGPMVAEPGFHRAVRTHIGRGTALVAGDVSGGLLFDPAGPTYHVDWLVVSKKARGSGIGRALMADAVRRFVRGPGSIEVVTFGPDHPGAESRVFYERLGYVAGPMTEPGPEGGSRQVFRVDV</sequence>
<name>A0A0N9I2J5_9PSEU</name>
<gene>
    <name evidence="2" type="ORF">AOZ06_28205</name>
</gene>
<evidence type="ECO:0000313" key="3">
    <source>
        <dbReference type="Proteomes" id="UP000063699"/>
    </source>
</evidence>
<protein>
    <submittedName>
        <fullName evidence="2">Acetyltransferase</fullName>
    </submittedName>
</protein>
<feature type="domain" description="N-acetyltransferase" evidence="1">
    <location>
        <begin position="12"/>
        <end position="157"/>
    </location>
</feature>
<dbReference type="InterPro" id="IPR016181">
    <property type="entry name" value="Acyl_CoA_acyltransferase"/>
</dbReference>
<dbReference type="Pfam" id="PF13508">
    <property type="entry name" value="Acetyltransf_7"/>
    <property type="match status" value="1"/>
</dbReference>